<dbReference type="PANTHER" id="PTHR48047">
    <property type="entry name" value="GLYCOSYLTRANSFERASE"/>
    <property type="match status" value="1"/>
</dbReference>
<dbReference type="Gene3D" id="3.40.50.2000">
    <property type="entry name" value="Glycogen Phosphorylase B"/>
    <property type="match status" value="2"/>
</dbReference>
<protein>
    <submittedName>
        <fullName evidence="4">Scopoletin glucosyltransferase-like</fullName>
    </submittedName>
</protein>
<dbReference type="GO" id="GO:0035251">
    <property type="term" value="F:UDP-glucosyltransferase activity"/>
    <property type="evidence" value="ECO:0007669"/>
    <property type="project" value="TreeGrafter"/>
</dbReference>
<comment type="similarity">
    <text evidence="1">Belongs to the UDP-glycosyltransferase family.</text>
</comment>
<accession>A0A8B9AQG7</accession>
<feature type="region of interest" description="Disordered" evidence="2">
    <location>
        <begin position="17"/>
        <end position="37"/>
    </location>
</feature>
<dbReference type="OrthoDB" id="5835829at2759"/>
<sequence>MTTPFLSLTFPTPSIWSGASSPTSSAATAPSPPPWTTSVKANPEASASFFNSFAEIESALADLYFKVDRKRSWFVGPVALASANAGDLAARGGDDPAAAANRERCLSWLGTKKPKSVVYVCFGSWSHFSGEQLKDMALGLKLAWHPFVWVVREAAGEGWMPEGFERLLEGRGPVIRGWAP</sequence>
<dbReference type="KEGG" id="pda:120111753"/>
<dbReference type="Proteomes" id="UP000228380">
    <property type="component" value="Chromosome 8"/>
</dbReference>
<proteinExistence type="inferred from homology"/>
<dbReference type="AlphaFoldDB" id="A0A8B9AQG7"/>
<organism evidence="3 4">
    <name type="scientific">Phoenix dactylifera</name>
    <name type="common">Date palm</name>
    <dbReference type="NCBI Taxonomy" id="42345"/>
    <lineage>
        <taxon>Eukaryota</taxon>
        <taxon>Viridiplantae</taxon>
        <taxon>Streptophyta</taxon>
        <taxon>Embryophyta</taxon>
        <taxon>Tracheophyta</taxon>
        <taxon>Spermatophyta</taxon>
        <taxon>Magnoliopsida</taxon>
        <taxon>Liliopsida</taxon>
        <taxon>Arecaceae</taxon>
        <taxon>Coryphoideae</taxon>
        <taxon>Phoeniceae</taxon>
        <taxon>Phoenix</taxon>
    </lineage>
</organism>
<dbReference type="RefSeq" id="XP_038985569.1">
    <property type="nucleotide sequence ID" value="XM_039129641.1"/>
</dbReference>
<reference evidence="3" key="1">
    <citation type="journal article" date="2019" name="Nat. Commun.">
        <title>Genome-wide association mapping of date palm fruit traits.</title>
        <authorList>
            <person name="Hazzouri K.M."/>
            <person name="Gros-Balthazard M."/>
            <person name="Flowers J.M."/>
            <person name="Copetti D."/>
            <person name="Lemansour A."/>
            <person name="Lebrun M."/>
            <person name="Masmoudi K."/>
            <person name="Ferrand S."/>
            <person name="Dhar M.I."/>
            <person name="Fresquez Z.A."/>
            <person name="Rosas U."/>
            <person name="Zhang J."/>
            <person name="Talag J."/>
            <person name="Lee S."/>
            <person name="Kudrna D."/>
            <person name="Powell R.F."/>
            <person name="Leitch I.J."/>
            <person name="Krueger R.R."/>
            <person name="Wing R.A."/>
            <person name="Amiri K.M.A."/>
            <person name="Purugganan M.D."/>
        </authorList>
    </citation>
    <scope>NUCLEOTIDE SEQUENCE [LARGE SCALE GENOMIC DNA]</scope>
    <source>
        <strain evidence="3">cv. Khalas</strain>
    </source>
</reference>
<dbReference type="SUPFAM" id="SSF53756">
    <property type="entry name" value="UDP-Glycosyltransferase/glycogen phosphorylase"/>
    <property type="match status" value="1"/>
</dbReference>
<evidence type="ECO:0000256" key="2">
    <source>
        <dbReference type="SAM" id="MobiDB-lite"/>
    </source>
</evidence>
<feature type="compositionally biased region" description="Low complexity" evidence="2">
    <location>
        <begin position="17"/>
        <end position="29"/>
    </location>
</feature>
<reference evidence="4" key="2">
    <citation type="submission" date="2025-08" db="UniProtKB">
        <authorList>
            <consortium name="RefSeq"/>
        </authorList>
    </citation>
    <scope>IDENTIFICATION</scope>
    <source>
        <tissue evidence="4">Young leaves</tissue>
    </source>
</reference>
<keyword evidence="3" id="KW-1185">Reference proteome</keyword>
<dbReference type="GeneID" id="120111753"/>
<evidence type="ECO:0000256" key="1">
    <source>
        <dbReference type="ARBA" id="ARBA00009995"/>
    </source>
</evidence>
<evidence type="ECO:0000313" key="3">
    <source>
        <dbReference type="Proteomes" id="UP000228380"/>
    </source>
</evidence>
<evidence type="ECO:0000313" key="4">
    <source>
        <dbReference type="RefSeq" id="XP_038985569.1"/>
    </source>
</evidence>
<gene>
    <name evidence="4" type="primary">LOC120111753</name>
</gene>
<name>A0A8B9AQG7_PHODC</name>
<dbReference type="PANTHER" id="PTHR48047:SF19">
    <property type="entry name" value="GLYCOSYLTRANSFERASE"/>
    <property type="match status" value="1"/>
</dbReference>